<comment type="cofactor">
    <cofactor evidence="1 3">
        <name>pyridoxal 5'-phosphate</name>
        <dbReference type="ChEBI" id="CHEBI:597326"/>
    </cofactor>
</comment>
<dbReference type="FunFam" id="3.40.640.10:FF:000046">
    <property type="entry name" value="Cystathionine gamma-lyase"/>
    <property type="match status" value="1"/>
</dbReference>
<dbReference type="GO" id="GO:0018826">
    <property type="term" value="F:methionine gamma-lyase activity"/>
    <property type="evidence" value="ECO:0007669"/>
    <property type="project" value="UniProtKB-EC"/>
</dbReference>
<dbReference type="InterPro" id="IPR000277">
    <property type="entry name" value="Cys/Met-Metab_PyrdxlP-dep_enz"/>
</dbReference>
<evidence type="ECO:0000256" key="3">
    <source>
        <dbReference type="RuleBase" id="RU362118"/>
    </source>
</evidence>
<keyword evidence="4" id="KW-0456">Lyase</keyword>
<dbReference type="GO" id="GO:0005737">
    <property type="term" value="C:cytoplasm"/>
    <property type="evidence" value="ECO:0007669"/>
    <property type="project" value="TreeGrafter"/>
</dbReference>
<protein>
    <submittedName>
        <fullName evidence="4">Methionine gamma-lyase</fullName>
        <ecNumber evidence="4">4.4.1.11</ecNumber>
    </submittedName>
</protein>
<evidence type="ECO:0000313" key="4">
    <source>
        <dbReference type="EMBL" id="VTR58157.1"/>
    </source>
</evidence>
<keyword evidence="2 3" id="KW-0663">Pyridoxal phosphate</keyword>
<sequence length="316" mass="34097">MAGACFAGTEPGYFYSRIANPTLNLLEQRIANLEGGEAAVAFSSGMGAITACCWTLLAPGDELIVDETIYGCTFSYFHHGLARYGVNITHVDLTRPDQLAKAIGPRTRLVYCETPANPNMRLIDIAAIAEITHGQPRAQLLVDNTYCTPYLQQPLALGADMVVHSATKYLGGHGDLLAGLVIAKAELAQEIRLVGLKDMTGAVLSAQDASLLLRGLKTLPLRMERHCDNAQQLAELLEQHPAVERVYYPGLENFPQHGLASQQMSRPGGMLAFELKGGMEAGIRFLNGLNLILRAVSLGDCESLAQHPASMDALRL</sequence>
<dbReference type="AlphaFoldDB" id="A0A4U9WG53"/>
<dbReference type="Gene3D" id="3.90.1150.10">
    <property type="entry name" value="Aspartate Aminotransferase, domain 1"/>
    <property type="match status" value="1"/>
</dbReference>
<reference evidence="4" key="1">
    <citation type="submission" date="2019-05" db="EMBL/GenBank/DDBJ databases">
        <authorList>
            <consortium name="Pathogen Informatics"/>
        </authorList>
    </citation>
    <scope>NUCLEOTIDE SEQUENCE [LARGE SCALE GENOMIC DNA]</scope>
    <source>
        <strain evidence="4">NCTC12965</strain>
    </source>
</reference>
<dbReference type="EC" id="4.4.1.11" evidence="4"/>
<dbReference type="InterPro" id="IPR054542">
    <property type="entry name" value="Cys_met_metab_PP"/>
</dbReference>
<dbReference type="GO" id="GO:0019346">
    <property type="term" value="P:transsulfuration"/>
    <property type="evidence" value="ECO:0007669"/>
    <property type="project" value="InterPro"/>
</dbReference>
<evidence type="ECO:0000256" key="2">
    <source>
        <dbReference type="ARBA" id="ARBA00022898"/>
    </source>
</evidence>
<dbReference type="EMBL" id="CABEEZ010000151">
    <property type="protein sequence ID" value="VTR58157.1"/>
    <property type="molecule type" value="Genomic_DNA"/>
</dbReference>
<evidence type="ECO:0000256" key="1">
    <source>
        <dbReference type="ARBA" id="ARBA00001933"/>
    </source>
</evidence>
<dbReference type="CDD" id="cd00614">
    <property type="entry name" value="CGS_like"/>
    <property type="match status" value="1"/>
</dbReference>
<gene>
    <name evidence="4" type="primary">mdeA</name>
    <name evidence="4" type="ORF">NCTC12965_07622</name>
</gene>
<name>A0A4U9WG53_SERFO</name>
<organism evidence="4">
    <name type="scientific">Serratia fonticola</name>
    <dbReference type="NCBI Taxonomy" id="47917"/>
    <lineage>
        <taxon>Bacteria</taxon>
        <taxon>Pseudomonadati</taxon>
        <taxon>Pseudomonadota</taxon>
        <taxon>Gammaproteobacteria</taxon>
        <taxon>Enterobacterales</taxon>
        <taxon>Yersiniaceae</taxon>
        <taxon>Serratia</taxon>
    </lineage>
</organism>
<dbReference type="PROSITE" id="PS00868">
    <property type="entry name" value="CYS_MET_METAB_PP"/>
    <property type="match status" value="1"/>
</dbReference>
<dbReference type="PANTHER" id="PTHR11808:SF80">
    <property type="entry name" value="CYSTATHIONINE GAMMA-LYASE"/>
    <property type="match status" value="1"/>
</dbReference>
<dbReference type="InterPro" id="IPR015421">
    <property type="entry name" value="PyrdxlP-dep_Trfase_major"/>
</dbReference>
<dbReference type="SUPFAM" id="SSF53383">
    <property type="entry name" value="PLP-dependent transferases"/>
    <property type="match status" value="1"/>
</dbReference>
<dbReference type="GO" id="GO:0030170">
    <property type="term" value="F:pyridoxal phosphate binding"/>
    <property type="evidence" value="ECO:0007669"/>
    <property type="project" value="InterPro"/>
</dbReference>
<dbReference type="InterPro" id="IPR015424">
    <property type="entry name" value="PyrdxlP-dep_Trfase"/>
</dbReference>
<dbReference type="PANTHER" id="PTHR11808">
    <property type="entry name" value="TRANS-SULFURATION ENZYME FAMILY MEMBER"/>
    <property type="match status" value="1"/>
</dbReference>
<dbReference type="InterPro" id="IPR015422">
    <property type="entry name" value="PyrdxlP-dep_Trfase_small"/>
</dbReference>
<accession>A0A4U9WG53</accession>
<dbReference type="Pfam" id="PF01053">
    <property type="entry name" value="Cys_Met_Meta_PP"/>
    <property type="match status" value="1"/>
</dbReference>
<proteinExistence type="inferred from homology"/>
<dbReference type="Gene3D" id="3.40.640.10">
    <property type="entry name" value="Type I PLP-dependent aspartate aminotransferase-like (Major domain)"/>
    <property type="match status" value="1"/>
</dbReference>
<comment type="similarity">
    <text evidence="3">Belongs to the trans-sulfuration enzymes family.</text>
</comment>